<dbReference type="SUPFAM" id="SSF90112">
    <property type="entry name" value="Neurotransmitter-gated ion-channel transmembrane pore"/>
    <property type="match status" value="1"/>
</dbReference>
<feature type="transmembrane region" description="Helical" evidence="3">
    <location>
        <begin position="342"/>
        <end position="359"/>
    </location>
</feature>
<dbReference type="Proteomes" id="UP000677228">
    <property type="component" value="Unassembled WGS sequence"/>
</dbReference>
<accession>A0A814GEX3</accession>
<dbReference type="SUPFAM" id="SSF63712">
    <property type="entry name" value="Nicotinic receptor ligand binding domain-like"/>
    <property type="match status" value="1"/>
</dbReference>
<keyword evidence="3" id="KW-0812">Transmembrane</keyword>
<dbReference type="InterPro" id="IPR036719">
    <property type="entry name" value="Neuro-gated_channel_TM_sf"/>
</dbReference>
<dbReference type="EMBL" id="CAJOBA010002612">
    <property type="protein sequence ID" value="CAF3652433.1"/>
    <property type="molecule type" value="Genomic_DNA"/>
</dbReference>
<evidence type="ECO:0000256" key="3">
    <source>
        <dbReference type="SAM" id="Phobius"/>
    </source>
</evidence>
<dbReference type="Gene3D" id="1.20.58.390">
    <property type="entry name" value="Neurotransmitter-gated ion-channel transmembrane domain"/>
    <property type="match status" value="1"/>
</dbReference>
<evidence type="ECO:0000256" key="1">
    <source>
        <dbReference type="ARBA" id="ARBA00004141"/>
    </source>
</evidence>
<dbReference type="Proteomes" id="UP000682733">
    <property type="component" value="Unassembled WGS sequence"/>
</dbReference>
<dbReference type="InterPro" id="IPR006201">
    <property type="entry name" value="Neur_channel"/>
</dbReference>
<comment type="caution">
    <text evidence="5">The sequence shown here is derived from an EMBL/GenBank/DDBJ whole genome shotgun (WGS) entry which is preliminary data.</text>
</comment>
<evidence type="ECO:0000313" key="6">
    <source>
        <dbReference type="EMBL" id="CAF3652433.1"/>
    </source>
</evidence>
<evidence type="ECO:0000313" key="8">
    <source>
        <dbReference type="Proteomes" id="UP000663829"/>
    </source>
</evidence>
<dbReference type="Proteomes" id="UP000663829">
    <property type="component" value="Unassembled WGS sequence"/>
</dbReference>
<dbReference type="GO" id="GO:0004888">
    <property type="term" value="F:transmembrane signaling receptor activity"/>
    <property type="evidence" value="ECO:0007669"/>
    <property type="project" value="InterPro"/>
</dbReference>
<organism evidence="5 8">
    <name type="scientific">Didymodactylos carnosus</name>
    <dbReference type="NCBI Taxonomy" id="1234261"/>
    <lineage>
        <taxon>Eukaryota</taxon>
        <taxon>Metazoa</taxon>
        <taxon>Spiralia</taxon>
        <taxon>Gnathifera</taxon>
        <taxon>Rotifera</taxon>
        <taxon>Eurotatoria</taxon>
        <taxon>Bdelloidea</taxon>
        <taxon>Philodinida</taxon>
        <taxon>Philodinidae</taxon>
        <taxon>Didymodactylos</taxon>
    </lineage>
</organism>
<dbReference type="InterPro" id="IPR038050">
    <property type="entry name" value="Neuro_actylchol_rec"/>
</dbReference>
<feature type="region of interest" description="Disordered" evidence="2">
    <location>
        <begin position="1"/>
        <end position="60"/>
    </location>
</feature>
<dbReference type="AlphaFoldDB" id="A0A814GEX3"/>
<comment type="subcellular location">
    <subcellularLocation>
        <location evidence="1">Membrane</location>
        <topology evidence="1">Multi-pass membrane protein</topology>
    </subcellularLocation>
</comment>
<dbReference type="Gene3D" id="2.70.170.10">
    <property type="entry name" value="Neurotransmitter-gated ion-channel ligand-binding domain"/>
    <property type="match status" value="1"/>
</dbReference>
<dbReference type="Proteomes" id="UP000681722">
    <property type="component" value="Unassembled WGS sequence"/>
</dbReference>
<feature type="transmembrane region" description="Helical" evidence="3">
    <location>
        <begin position="316"/>
        <end position="336"/>
    </location>
</feature>
<dbReference type="InterPro" id="IPR036734">
    <property type="entry name" value="Neur_chan_lig-bd_sf"/>
</dbReference>
<gene>
    <name evidence="5" type="ORF">GPM918_LOCUS13476</name>
    <name evidence="4" type="ORF">OVA965_LOCUS7960</name>
    <name evidence="7" type="ORF">SRO942_LOCUS13476</name>
    <name evidence="6" type="ORF">TMI583_LOCUS7956</name>
</gene>
<dbReference type="GO" id="GO:0005230">
    <property type="term" value="F:extracellular ligand-gated monoatomic ion channel activity"/>
    <property type="evidence" value="ECO:0007669"/>
    <property type="project" value="InterPro"/>
</dbReference>
<proteinExistence type="predicted"/>
<evidence type="ECO:0000313" key="7">
    <source>
        <dbReference type="EMBL" id="CAF3767140.1"/>
    </source>
</evidence>
<feature type="transmembrane region" description="Helical" evidence="3">
    <location>
        <begin position="366"/>
        <end position="389"/>
    </location>
</feature>
<dbReference type="EMBL" id="CAJNOQ010003102">
    <property type="protein sequence ID" value="CAF0995463.1"/>
    <property type="molecule type" value="Genomic_DNA"/>
</dbReference>
<dbReference type="EMBL" id="CAJOBC010003102">
    <property type="protein sequence ID" value="CAF3767140.1"/>
    <property type="molecule type" value="Genomic_DNA"/>
</dbReference>
<evidence type="ECO:0000256" key="2">
    <source>
        <dbReference type="SAM" id="MobiDB-lite"/>
    </source>
</evidence>
<feature type="transmembrane region" description="Helical" evidence="3">
    <location>
        <begin position="423"/>
        <end position="444"/>
    </location>
</feature>
<dbReference type="GO" id="GO:0016020">
    <property type="term" value="C:membrane"/>
    <property type="evidence" value="ECO:0007669"/>
    <property type="project" value="UniProtKB-SubCell"/>
</dbReference>
<protein>
    <submittedName>
        <fullName evidence="5">Uncharacterized protein</fullName>
    </submittedName>
</protein>
<reference evidence="5" key="1">
    <citation type="submission" date="2021-02" db="EMBL/GenBank/DDBJ databases">
        <authorList>
            <person name="Nowell W R."/>
        </authorList>
    </citation>
    <scope>NUCLEOTIDE SEQUENCE</scope>
</reference>
<dbReference type="EMBL" id="CAJNOK010002611">
    <property type="protein sequence ID" value="CAF0867600.1"/>
    <property type="molecule type" value="Genomic_DNA"/>
</dbReference>
<dbReference type="OrthoDB" id="189655at2759"/>
<keyword evidence="3" id="KW-0472">Membrane</keyword>
<name>A0A814GEX3_9BILA</name>
<evidence type="ECO:0000313" key="4">
    <source>
        <dbReference type="EMBL" id="CAF0867600.1"/>
    </source>
</evidence>
<keyword evidence="8" id="KW-1185">Reference proteome</keyword>
<sequence>MQTSVLPVNNRRTRTSQQVRNGVIVSRKNSISASHRRSVERQESSAAISKKKPPPLLSRRIHTEITDLRSTEQSPSPSVATVQYNQAPRLSWIIPPATAESARLESSENGKWIPPTVQMLVLKPLNAVEIRTRCIFLRVGEIDTLNERYYGEILFEASWNDIKLKNKTTYDPSVGHWNPNLVILNSIGDVKHETSYSIYEDGTNIPEITEHHRIKGTFWERMELYHFPADVQELSLTMTTTRRDDELRFFQNYYKPSGVIRTIFTDEQEWYLYEHCEIHIQEPIEEFSDNGDRIKHGVVVCTCHVARKCGYFFWNLYFLVFLITSASFCTFAIPITNTHGRVQVACTLLLTSVTFRWTVNKSLPTISYLTAVDIYAIGSIFALCLLNIYHGVIGYINYYKSTNDSNVASNTTAEFALVIIDRYTLVVFSALYFSYQILIVFWMWRGPWKKRRLMNKKDSTKKYNYLRQSLKPPPSPLLNSNKPGDVKTITSTLIQDLE</sequence>
<keyword evidence="3" id="KW-1133">Transmembrane helix</keyword>
<dbReference type="PANTHER" id="PTHR18945">
    <property type="entry name" value="NEUROTRANSMITTER GATED ION CHANNEL"/>
    <property type="match status" value="1"/>
</dbReference>
<evidence type="ECO:0000313" key="5">
    <source>
        <dbReference type="EMBL" id="CAF0995463.1"/>
    </source>
</evidence>